<dbReference type="SUPFAM" id="SSF46785">
    <property type="entry name" value="Winged helix' DNA-binding domain"/>
    <property type="match status" value="1"/>
</dbReference>
<organism evidence="2">
    <name type="scientific">Desulfofervidus auxilii</name>
    <dbReference type="NCBI Taxonomy" id="1621989"/>
    <lineage>
        <taxon>Bacteria</taxon>
        <taxon>Pseudomonadati</taxon>
        <taxon>Thermodesulfobacteriota</taxon>
        <taxon>Candidatus Desulfofervidia</taxon>
        <taxon>Candidatus Desulfofervidales</taxon>
        <taxon>Candidatus Desulfofervidaceae</taxon>
        <taxon>Candidatus Desulfofervidus</taxon>
    </lineage>
</organism>
<accession>A0A7V0IA86</accession>
<dbReference type="InterPro" id="IPR036390">
    <property type="entry name" value="WH_DNA-bd_sf"/>
</dbReference>
<comment type="caution">
    <text evidence="2">The sequence shown here is derived from an EMBL/GenBank/DDBJ whole genome shotgun (WGS) entry which is preliminary data.</text>
</comment>
<feature type="non-terminal residue" evidence="2">
    <location>
        <position position="54"/>
    </location>
</feature>
<feature type="domain" description="Transcription regulator PadR N-terminal" evidence="1">
    <location>
        <begin position="7"/>
        <end position="53"/>
    </location>
</feature>
<dbReference type="EMBL" id="DQWQ01000093">
    <property type="protein sequence ID" value="HDD35579.1"/>
    <property type="molecule type" value="Genomic_DNA"/>
</dbReference>
<dbReference type="InterPro" id="IPR005149">
    <property type="entry name" value="Tscrpt_reg_PadR_N"/>
</dbReference>
<gene>
    <name evidence="2" type="ORF">ENF30_02135</name>
</gene>
<sequence>MRLEVILLGLLKEGEKHGYEIKKIIEDEIKPLTNVTLTSIYYTLEKLAKKGYLQ</sequence>
<reference evidence="2" key="1">
    <citation type="journal article" date="2020" name="mSystems">
        <title>Genome- and Community-Level Interaction Insights into Carbon Utilization and Element Cycling Functions of Hydrothermarchaeota in Hydrothermal Sediment.</title>
        <authorList>
            <person name="Zhou Z."/>
            <person name="Liu Y."/>
            <person name="Xu W."/>
            <person name="Pan J."/>
            <person name="Luo Z.H."/>
            <person name="Li M."/>
        </authorList>
    </citation>
    <scope>NUCLEOTIDE SEQUENCE [LARGE SCALE GENOMIC DNA]</scope>
    <source>
        <strain evidence="2">HyVt-113</strain>
    </source>
</reference>
<dbReference type="Proteomes" id="UP000885706">
    <property type="component" value="Unassembled WGS sequence"/>
</dbReference>
<evidence type="ECO:0000313" key="2">
    <source>
        <dbReference type="EMBL" id="HDD35579.1"/>
    </source>
</evidence>
<dbReference type="InterPro" id="IPR036388">
    <property type="entry name" value="WH-like_DNA-bd_sf"/>
</dbReference>
<dbReference type="Gene3D" id="1.10.10.10">
    <property type="entry name" value="Winged helix-like DNA-binding domain superfamily/Winged helix DNA-binding domain"/>
    <property type="match status" value="1"/>
</dbReference>
<evidence type="ECO:0000259" key="1">
    <source>
        <dbReference type="Pfam" id="PF03551"/>
    </source>
</evidence>
<proteinExistence type="predicted"/>
<name>A0A7V0IA86_DESA2</name>
<dbReference type="Pfam" id="PF03551">
    <property type="entry name" value="PadR"/>
    <property type="match status" value="1"/>
</dbReference>
<protein>
    <submittedName>
        <fullName evidence="2">PadR family transcriptional regulator</fullName>
    </submittedName>
</protein>
<dbReference type="AlphaFoldDB" id="A0A7V0IA86"/>